<dbReference type="RefSeq" id="WP_344230131.1">
    <property type="nucleotide sequence ID" value="NZ_BAAARI010000016.1"/>
</dbReference>
<dbReference type="Proteomes" id="UP001500274">
    <property type="component" value="Unassembled WGS sequence"/>
</dbReference>
<protein>
    <submittedName>
        <fullName evidence="1">Uncharacterized protein</fullName>
    </submittedName>
</protein>
<proteinExistence type="predicted"/>
<evidence type="ECO:0000313" key="1">
    <source>
        <dbReference type="EMBL" id="GAA2585641.1"/>
    </source>
</evidence>
<keyword evidence="2" id="KW-1185">Reference proteome</keyword>
<name>A0ABP6BW25_9MICO</name>
<organism evidence="1 2">
    <name type="scientific">Microbacterium binotii</name>
    <dbReference type="NCBI Taxonomy" id="462710"/>
    <lineage>
        <taxon>Bacteria</taxon>
        <taxon>Bacillati</taxon>
        <taxon>Actinomycetota</taxon>
        <taxon>Actinomycetes</taxon>
        <taxon>Micrococcales</taxon>
        <taxon>Microbacteriaceae</taxon>
        <taxon>Microbacterium</taxon>
    </lineage>
</organism>
<comment type="caution">
    <text evidence="1">The sequence shown here is derived from an EMBL/GenBank/DDBJ whole genome shotgun (WGS) entry which is preliminary data.</text>
</comment>
<gene>
    <name evidence="1" type="ORF">GCM10009862_25890</name>
</gene>
<dbReference type="EMBL" id="BAAARI010000016">
    <property type="protein sequence ID" value="GAA2585641.1"/>
    <property type="molecule type" value="Genomic_DNA"/>
</dbReference>
<reference evidence="2" key="1">
    <citation type="journal article" date="2019" name="Int. J. Syst. Evol. Microbiol.">
        <title>The Global Catalogue of Microorganisms (GCM) 10K type strain sequencing project: providing services to taxonomists for standard genome sequencing and annotation.</title>
        <authorList>
            <consortium name="The Broad Institute Genomics Platform"/>
            <consortium name="The Broad Institute Genome Sequencing Center for Infectious Disease"/>
            <person name="Wu L."/>
            <person name="Ma J."/>
        </authorList>
    </citation>
    <scope>NUCLEOTIDE SEQUENCE [LARGE SCALE GENOMIC DNA]</scope>
    <source>
        <strain evidence="2">JCM 16365</strain>
    </source>
</reference>
<evidence type="ECO:0000313" key="2">
    <source>
        <dbReference type="Proteomes" id="UP001500274"/>
    </source>
</evidence>
<accession>A0ABP6BW25</accession>
<sequence length="191" mass="22331">MGFNDKFHIDPMVGKVELCRRRVGECPLGGLDHHFYNQVVAYRVYRDASQAFREWTVASVVPQEAGWVTEYVFDPARPRTYHNMHVLFGYDIPEGTRMVVENGWVFEKLSFDDFWEMKAGEERVGGIKIGQPLRYYEFLRALEQVGGRLELREGVAPMKIQWRDHVPDPEPRAPITVAPLAPRRRWWQPRG</sequence>